<evidence type="ECO:0000256" key="4">
    <source>
        <dbReference type="ARBA" id="ARBA00011738"/>
    </source>
</evidence>
<keyword evidence="15" id="KW-1185">Reference proteome</keyword>
<dbReference type="GO" id="GO:0004733">
    <property type="term" value="F:pyridoxamine phosphate oxidase activity"/>
    <property type="evidence" value="ECO:0007669"/>
    <property type="project" value="UniProtKB-UniRule"/>
</dbReference>
<dbReference type="HAMAP" id="MF_01629">
    <property type="entry name" value="PdxH"/>
    <property type="match status" value="1"/>
</dbReference>
<dbReference type="UniPathway" id="UPA01068">
    <property type="reaction ID" value="UER00304"/>
</dbReference>
<dbReference type="PANTHER" id="PTHR10851">
    <property type="entry name" value="PYRIDOXINE-5-PHOSPHATE OXIDASE"/>
    <property type="match status" value="1"/>
</dbReference>
<feature type="binding site" evidence="9 10">
    <location>
        <position position="127"/>
    </location>
    <ligand>
        <name>substrate</name>
    </ligand>
</feature>
<feature type="binding site" evidence="9 11">
    <location>
        <position position="200"/>
    </location>
    <ligand>
        <name>FMN</name>
        <dbReference type="ChEBI" id="CHEBI:58210"/>
    </ligand>
</feature>
<dbReference type="InterPro" id="IPR012349">
    <property type="entry name" value="Split_barrel_FMN-bd"/>
</dbReference>
<comment type="pathway">
    <text evidence="1 9">Cofactor metabolism; pyridoxal 5'-phosphate salvage; pyridoxal 5'-phosphate from pyridoxamine 5'-phosphate: step 1/1.</text>
</comment>
<evidence type="ECO:0000256" key="9">
    <source>
        <dbReference type="HAMAP-Rule" id="MF_01629"/>
    </source>
</evidence>
<comment type="caution">
    <text evidence="14">The sequence shown here is derived from an EMBL/GenBank/DDBJ whole genome shotgun (WGS) entry which is preliminary data.</text>
</comment>
<comment type="function">
    <text evidence="9">Catalyzes the oxidation of either pyridoxine 5'-phosphate (PNP) or pyridoxamine 5'-phosphate (PMP) into pyridoxal 5'-phosphate (PLP).</text>
</comment>
<dbReference type="NCBIfam" id="TIGR00558">
    <property type="entry name" value="pdxH"/>
    <property type="match status" value="1"/>
</dbReference>
<evidence type="ECO:0000256" key="2">
    <source>
        <dbReference type="ARBA" id="ARBA00005037"/>
    </source>
</evidence>
<reference evidence="14 15" key="1">
    <citation type="submission" date="2018-01" db="EMBL/GenBank/DDBJ databases">
        <authorList>
            <person name="Gaut B.S."/>
            <person name="Morton B.R."/>
            <person name="Clegg M.T."/>
            <person name="Duvall M.R."/>
        </authorList>
    </citation>
    <scope>NUCLEOTIDE SEQUENCE [LARGE SCALE GENOMIC DNA]</scope>
    <source>
        <strain evidence="14 15">HR-AV</strain>
    </source>
</reference>
<dbReference type="InterPro" id="IPR011576">
    <property type="entry name" value="Pyridox_Oxase_N"/>
</dbReference>
<dbReference type="NCBIfam" id="NF004231">
    <property type="entry name" value="PRK05679.1"/>
    <property type="match status" value="1"/>
</dbReference>
<dbReference type="FunFam" id="2.30.110.10:FF:000005">
    <property type="entry name" value="NAD(P)H-hydrate epimerase"/>
    <property type="match status" value="1"/>
</dbReference>
<evidence type="ECO:0000259" key="12">
    <source>
        <dbReference type="Pfam" id="PF01243"/>
    </source>
</evidence>
<feature type="binding site" evidence="9 11">
    <location>
        <begin position="65"/>
        <end position="70"/>
    </location>
    <ligand>
        <name>FMN</name>
        <dbReference type="ChEBI" id="CHEBI:58210"/>
    </ligand>
</feature>
<dbReference type="InterPro" id="IPR019740">
    <property type="entry name" value="Pyridox_Oxase_CS"/>
</dbReference>
<proteinExistence type="inferred from homology"/>
<evidence type="ECO:0000313" key="15">
    <source>
        <dbReference type="Proteomes" id="UP000236893"/>
    </source>
</evidence>
<feature type="binding site" evidence="10">
    <location>
        <begin position="12"/>
        <end position="15"/>
    </location>
    <ligand>
        <name>substrate</name>
    </ligand>
</feature>
<comment type="cofactor">
    <cofactor evidence="9 11">
        <name>FMN</name>
        <dbReference type="ChEBI" id="CHEBI:58210"/>
    </cofactor>
    <text evidence="9 11">Binds 1 FMN per subunit.</text>
</comment>
<sequence length="218" mass="25203">MNLEKTTLENLRQEYSAKTLSEEQVNQNPFAQFDSWFNEAMNSGILEPNALTLSTATPDGKPSARVVLLKDFSENGFTFYTNYESRKGQEMAENPNACLSFFWLELQRQVIIEGKIEKVSEEESTRYFQSRPKGSQLGAWTSDQSQVIANRGVLENKLTELEKQYENQNVIPKPEHWGGYLLKPTSIEFWQGRASRLHDRIQYILQSDNTWKIQRLAP</sequence>
<evidence type="ECO:0000256" key="1">
    <source>
        <dbReference type="ARBA" id="ARBA00004738"/>
    </source>
</evidence>
<dbReference type="Pfam" id="PF10590">
    <property type="entry name" value="PNP_phzG_C"/>
    <property type="match status" value="1"/>
</dbReference>
<gene>
    <name evidence="9 14" type="primary">pdxH</name>
    <name evidence="14" type="ORF">C3K47_06905</name>
</gene>
<feature type="binding site" evidence="9 10">
    <location>
        <position position="135"/>
    </location>
    <ligand>
        <name>substrate</name>
    </ligand>
</feature>
<evidence type="ECO:0000256" key="7">
    <source>
        <dbReference type="ARBA" id="ARBA00023002"/>
    </source>
</evidence>
<dbReference type="OrthoDB" id="9780392at2"/>
<dbReference type="InterPro" id="IPR019576">
    <property type="entry name" value="Pyridoxamine_oxidase_dimer_C"/>
</dbReference>
<feature type="binding site" evidence="9 11">
    <location>
        <position position="190"/>
    </location>
    <ligand>
        <name>FMN</name>
        <dbReference type="ChEBI" id="CHEBI:58210"/>
    </ligand>
</feature>
<evidence type="ECO:0000256" key="10">
    <source>
        <dbReference type="PIRSR" id="PIRSR000190-1"/>
    </source>
</evidence>
<evidence type="ECO:0000256" key="6">
    <source>
        <dbReference type="ARBA" id="ARBA00022643"/>
    </source>
</evidence>
<comment type="pathway">
    <text evidence="2 9">Cofactor metabolism; pyridoxal 5'-phosphate salvage; pyridoxal 5'-phosphate from pyridoxine 5'-phosphate: step 1/1.</text>
</comment>
<organism evidence="14 15">
    <name type="scientific">Solitalea longa</name>
    <dbReference type="NCBI Taxonomy" id="2079460"/>
    <lineage>
        <taxon>Bacteria</taxon>
        <taxon>Pseudomonadati</taxon>
        <taxon>Bacteroidota</taxon>
        <taxon>Sphingobacteriia</taxon>
        <taxon>Sphingobacteriales</taxon>
        <taxon>Sphingobacteriaceae</taxon>
        <taxon>Solitalea</taxon>
    </lineage>
</organism>
<dbReference type="EMBL" id="PQVF01000004">
    <property type="protein sequence ID" value="POY37486.1"/>
    <property type="molecule type" value="Genomic_DNA"/>
</dbReference>
<evidence type="ECO:0000313" key="14">
    <source>
        <dbReference type="EMBL" id="POY37486.1"/>
    </source>
</evidence>
<feature type="binding site" evidence="9 10">
    <location>
        <position position="131"/>
    </location>
    <ligand>
        <name>substrate</name>
    </ligand>
</feature>
<feature type="binding site" evidence="9 11">
    <location>
        <position position="86"/>
    </location>
    <ligand>
        <name>FMN</name>
        <dbReference type="ChEBI" id="CHEBI:58210"/>
    </ligand>
</feature>
<feature type="binding site" evidence="9 10">
    <location>
        <begin position="196"/>
        <end position="198"/>
    </location>
    <ligand>
        <name>substrate</name>
    </ligand>
</feature>
<evidence type="ECO:0000256" key="5">
    <source>
        <dbReference type="ARBA" id="ARBA00022630"/>
    </source>
</evidence>
<feature type="binding site" evidence="9 11">
    <location>
        <position position="87"/>
    </location>
    <ligand>
        <name>FMN</name>
        <dbReference type="ChEBI" id="CHEBI:58210"/>
    </ligand>
</feature>
<feature type="binding site" evidence="9 11">
    <location>
        <position position="109"/>
    </location>
    <ligand>
        <name>FMN</name>
        <dbReference type="ChEBI" id="CHEBI:58210"/>
    </ligand>
</feature>
<keyword evidence="5 9" id="KW-0285">Flavoprotein</keyword>
<comment type="subunit">
    <text evidence="4 9">Homodimer.</text>
</comment>
<feature type="binding site" evidence="9 11">
    <location>
        <begin position="80"/>
        <end position="81"/>
    </location>
    <ligand>
        <name>FMN</name>
        <dbReference type="ChEBI" id="CHEBI:58210"/>
    </ligand>
</feature>
<protein>
    <recommendedName>
        <fullName evidence="9">Pyridoxine/pyridoxamine 5'-phosphate oxidase</fullName>
        <ecNumber evidence="9">1.4.3.5</ecNumber>
    </recommendedName>
    <alternativeName>
        <fullName evidence="9">PNP/PMP oxidase</fullName>
        <shortName evidence="9">PNPOx</shortName>
    </alternativeName>
    <alternativeName>
        <fullName evidence="9">Pyridoxal 5'-phosphate synthase</fullName>
    </alternativeName>
</protein>
<comment type="catalytic activity">
    <reaction evidence="9">
        <text>pyridoxamine 5'-phosphate + O2 + H2O = pyridoxal 5'-phosphate + H2O2 + NH4(+)</text>
        <dbReference type="Rhea" id="RHEA:15817"/>
        <dbReference type="ChEBI" id="CHEBI:15377"/>
        <dbReference type="ChEBI" id="CHEBI:15379"/>
        <dbReference type="ChEBI" id="CHEBI:16240"/>
        <dbReference type="ChEBI" id="CHEBI:28938"/>
        <dbReference type="ChEBI" id="CHEBI:58451"/>
        <dbReference type="ChEBI" id="CHEBI:597326"/>
        <dbReference type="EC" id="1.4.3.5"/>
    </reaction>
</comment>
<accession>A0A2S5A4M0</accession>
<comment type="similarity">
    <text evidence="3 9">Belongs to the pyridoxamine 5'-phosphate oxidase family.</text>
</comment>
<comment type="catalytic activity">
    <reaction evidence="9">
        <text>pyridoxine 5'-phosphate + O2 = pyridoxal 5'-phosphate + H2O2</text>
        <dbReference type="Rhea" id="RHEA:15149"/>
        <dbReference type="ChEBI" id="CHEBI:15379"/>
        <dbReference type="ChEBI" id="CHEBI:16240"/>
        <dbReference type="ChEBI" id="CHEBI:58589"/>
        <dbReference type="ChEBI" id="CHEBI:597326"/>
        <dbReference type="EC" id="1.4.3.5"/>
    </reaction>
</comment>
<dbReference type="GO" id="GO:0008615">
    <property type="term" value="P:pyridoxine biosynthetic process"/>
    <property type="evidence" value="ECO:0007669"/>
    <property type="project" value="UniProtKB-UniRule"/>
</dbReference>
<keyword evidence="8 9" id="KW-0664">Pyridoxine biosynthesis</keyword>
<feature type="domain" description="Pyridoxamine 5'-phosphate oxidase N-terminal" evidence="12">
    <location>
        <begin position="38"/>
        <end position="163"/>
    </location>
</feature>
<dbReference type="SUPFAM" id="SSF50475">
    <property type="entry name" value="FMN-binding split barrel"/>
    <property type="match status" value="1"/>
</dbReference>
<evidence type="ECO:0000256" key="8">
    <source>
        <dbReference type="ARBA" id="ARBA00023096"/>
    </source>
</evidence>
<evidence type="ECO:0000256" key="3">
    <source>
        <dbReference type="ARBA" id="ARBA00007301"/>
    </source>
</evidence>
<dbReference type="PIRSF" id="PIRSF000190">
    <property type="entry name" value="Pyd_amn-ph_oxd"/>
    <property type="match status" value="1"/>
</dbReference>
<dbReference type="RefSeq" id="WP_103788393.1">
    <property type="nucleotide sequence ID" value="NZ_PQVF01000004.1"/>
</dbReference>
<dbReference type="PROSITE" id="PS01064">
    <property type="entry name" value="PYRIDOX_OXIDASE"/>
    <property type="match status" value="1"/>
</dbReference>
<keyword evidence="7 9" id="KW-0560">Oxidoreductase</keyword>
<dbReference type="Proteomes" id="UP000236893">
    <property type="component" value="Unassembled WGS sequence"/>
</dbReference>
<feature type="binding site" evidence="9 10">
    <location>
        <position position="70"/>
    </location>
    <ligand>
        <name>substrate</name>
    </ligand>
</feature>
<feature type="domain" description="Pyridoxine 5'-phosphate oxidase dimerisation C-terminal" evidence="13">
    <location>
        <begin position="177"/>
        <end position="218"/>
    </location>
</feature>
<evidence type="ECO:0000256" key="11">
    <source>
        <dbReference type="PIRSR" id="PIRSR000190-2"/>
    </source>
</evidence>
<keyword evidence="6 9" id="KW-0288">FMN</keyword>
<dbReference type="PANTHER" id="PTHR10851:SF0">
    <property type="entry name" value="PYRIDOXINE-5'-PHOSPHATE OXIDASE"/>
    <property type="match status" value="1"/>
</dbReference>
<dbReference type="InterPro" id="IPR000659">
    <property type="entry name" value="Pyridox_Oxase"/>
</dbReference>
<dbReference type="GO" id="GO:0010181">
    <property type="term" value="F:FMN binding"/>
    <property type="evidence" value="ECO:0007669"/>
    <property type="project" value="UniProtKB-UniRule"/>
</dbReference>
<name>A0A2S5A4M0_9SPHI</name>
<feature type="binding site" evidence="9 11">
    <location>
        <begin position="144"/>
        <end position="145"/>
    </location>
    <ligand>
        <name>FMN</name>
        <dbReference type="ChEBI" id="CHEBI:58210"/>
    </ligand>
</feature>
<dbReference type="EC" id="1.4.3.5" evidence="9"/>
<dbReference type="AlphaFoldDB" id="A0A2S5A4M0"/>
<evidence type="ECO:0000259" key="13">
    <source>
        <dbReference type="Pfam" id="PF10590"/>
    </source>
</evidence>
<dbReference type="Pfam" id="PF01243">
    <property type="entry name" value="PNPOx_N"/>
    <property type="match status" value="1"/>
</dbReference>
<dbReference type="Gene3D" id="2.30.110.10">
    <property type="entry name" value="Electron Transport, Fmn-binding Protein, Chain A"/>
    <property type="match status" value="1"/>
</dbReference>